<reference evidence="2" key="1">
    <citation type="submission" date="2020-10" db="EMBL/GenBank/DDBJ databases">
        <authorList>
            <person name="Gilroy R."/>
        </authorList>
    </citation>
    <scope>NUCLEOTIDE SEQUENCE</scope>
    <source>
        <strain evidence="2">ChiSxjej1B13-7958</strain>
    </source>
</reference>
<dbReference type="InterPro" id="IPR037026">
    <property type="entry name" value="Vgr_OB-fold_dom_sf"/>
</dbReference>
<feature type="domain" description="Gp5/Type VI secretion system Vgr protein OB-fold" evidence="1">
    <location>
        <begin position="30"/>
        <end position="103"/>
    </location>
</feature>
<reference evidence="2" key="2">
    <citation type="journal article" date="2021" name="PeerJ">
        <title>Extensive microbial diversity within the chicken gut microbiome revealed by metagenomics and culture.</title>
        <authorList>
            <person name="Gilroy R."/>
            <person name="Ravi A."/>
            <person name="Getino M."/>
            <person name="Pursley I."/>
            <person name="Horton D.L."/>
            <person name="Alikhan N.F."/>
            <person name="Baker D."/>
            <person name="Gharbi K."/>
            <person name="Hall N."/>
            <person name="Watson M."/>
            <person name="Adriaenssens E.M."/>
            <person name="Foster-Nyarko E."/>
            <person name="Jarju S."/>
            <person name="Secka A."/>
            <person name="Antonio M."/>
            <person name="Oren A."/>
            <person name="Chaudhuri R.R."/>
            <person name="La Ragione R."/>
            <person name="Hildebrand F."/>
            <person name="Pallen M.J."/>
        </authorList>
    </citation>
    <scope>NUCLEOTIDE SEQUENCE</scope>
    <source>
        <strain evidence="2">ChiSxjej1B13-7958</strain>
    </source>
</reference>
<accession>A0A9D1DFT3</accession>
<dbReference type="Proteomes" id="UP000824242">
    <property type="component" value="Unassembled WGS sequence"/>
</dbReference>
<proteinExistence type="predicted"/>
<evidence type="ECO:0000313" key="2">
    <source>
        <dbReference type="EMBL" id="HIR47399.1"/>
    </source>
</evidence>
<protein>
    <recommendedName>
        <fullName evidence="1">Gp5/Type VI secretion system Vgr protein OB-fold domain-containing protein</fullName>
    </recommendedName>
</protein>
<gene>
    <name evidence="2" type="ORF">IAB89_07035</name>
</gene>
<sequence length="271" mass="29797">MSLYDMVEEISEKQVTKTETGDTRISGVVVGVVAKNYDKDMPGRVCVTIPTRDDRANELQWARKAFPSGGKKGGHYFVPEVGDQVLLAFEGGNIEKPYIIGSVLEDNAPLLRERTDENNQFKCIETRNGSTILFEDNKEGDGEKDKITMETAGKTHQILMDNENKLIRVSDKKKENMVELSTESGQMVLRAKSKLTIEVGDNIKLILNGDSGAIQITANEFSVKTSKGMQLKTDGMLKQEGAQVSHTASSMYKAESSGMMSFSGSPMKLGK</sequence>
<dbReference type="SUPFAM" id="SSF69255">
    <property type="entry name" value="gp5 N-terminal domain-like"/>
    <property type="match status" value="1"/>
</dbReference>
<dbReference type="Pfam" id="PF04717">
    <property type="entry name" value="Phage_base_V"/>
    <property type="match status" value="1"/>
</dbReference>
<evidence type="ECO:0000259" key="1">
    <source>
        <dbReference type="Pfam" id="PF04717"/>
    </source>
</evidence>
<evidence type="ECO:0000313" key="3">
    <source>
        <dbReference type="Proteomes" id="UP000824242"/>
    </source>
</evidence>
<organism evidence="2 3">
    <name type="scientific">Candidatus Caccousia avicola</name>
    <dbReference type="NCBI Taxonomy" id="2840721"/>
    <lineage>
        <taxon>Bacteria</taxon>
        <taxon>Bacillati</taxon>
        <taxon>Bacillota</taxon>
        <taxon>Clostridia</taxon>
        <taxon>Eubacteriales</taxon>
        <taxon>Oscillospiraceae</taxon>
        <taxon>Oscillospiraceae incertae sedis</taxon>
        <taxon>Candidatus Caccousia</taxon>
    </lineage>
</organism>
<dbReference type="Gene3D" id="2.40.50.230">
    <property type="entry name" value="Gp5 N-terminal domain"/>
    <property type="match status" value="1"/>
</dbReference>
<name>A0A9D1DFT3_9FIRM</name>
<comment type="caution">
    <text evidence="2">The sequence shown here is derived from an EMBL/GenBank/DDBJ whole genome shotgun (WGS) entry which is preliminary data.</text>
</comment>
<dbReference type="InterPro" id="IPR006531">
    <property type="entry name" value="Gp5/Vgr_OB"/>
</dbReference>
<dbReference type="AlphaFoldDB" id="A0A9D1DFT3"/>
<dbReference type="EMBL" id="DVGZ01000073">
    <property type="protein sequence ID" value="HIR47399.1"/>
    <property type="molecule type" value="Genomic_DNA"/>
</dbReference>